<comment type="caution">
    <text evidence="1">The sequence shown here is derived from an EMBL/GenBank/DDBJ whole genome shotgun (WGS) entry which is preliminary data.</text>
</comment>
<gene>
    <name evidence="1" type="ORF">ACIB24_01405</name>
</gene>
<dbReference type="RefSeq" id="WP_398274075.1">
    <property type="nucleotide sequence ID" value="NZ_JBITLV010000001.1"/>
</dbReference>
<dbReference type="Proteomes" id="UP001612915">
    <property type="component" value="Unassembled WGS sequence"/>
</dbReference>
<sequence length="148" mass="16216">MSDEAEGRMLGLLHVAMVFVQGDLERDLPDAPQLHVHVVEDEWRSGYPFVARIADDGEKWWGGDEPLYAQDADGALVAVAGAVQDLLAAVYRQVWPLCPTHAHGVHVRPAPGEHHGETLYGQPWIGPVAWWCRGDGGHMLAEIGRLGL</sequence>
<evidence type="ECO:0000313" key="2">
    <source>
        <dbReference type="Proteomes" id="UP001612915"/>
    </source>
</evidence>
<organism evidence="1 2">
    <name type="scientific">Spongisporangium articulatum</name>
    <dbReference type="NCBI Taxonomy" id="3362603"/>
    <lineage>
        <taxon>Bacteria</taxon>
        <taxon>Bacillati</taxon>
        <taxon>Actinomycetota</taxon>
        <taxon>Actinomycetes</taxon>
        <taxon>Kineosporiales</taxon>
        <taxon>Kineosporiaceae</taxon>
        <taxon>Spongisporangium</taxon>
    </lineage>
</organism>
<protein>
    <submittedName>
        <fullName evidence="1">Uncharacterized protein</fullName>
    </submittedName>
</protein>
<accession>A0ABW8AI85</accession>
<keyword evidence="2" id="KW-1185">Reference proteome</keyword>
<reference evidence="1 2" key="1">
    <citation type="submission" date="2024-10" db="EMBL/GenBank/DDBJ databases">
        <title>The Natural Products Discovery Center: Release of the First 8490 Sequenced Strains for Exploring Actinobacteria Biosynthetic Diversity.</title>
        <authorList>
            <person name="Kalkreuter E."/>
            <person name="Kautsar S.A."/>
            <person name="Yang D."/>
            <person name="Bader C.D."/>
            <person name="Teijaro C.N."/>
            <person name="Fluegel L."/>
            <person name="Davis C.M."/>
            <person name="Simpson J.R."/>
            <person name="Lauterbach L."/>
            <person name="Steele A.D."/>
            <person name="Gui C."/>
            <person name="Meng S."/>
            <person name="Li G."/>
            <person name="Viehrig K."/>
            <person name="Ye F."/>
            <person name="Su P."/>
            <person name="Kiefer A.F."/>
            <person name="Nichols A."/>
            <person name="Cepeda A.J."/>
            <person name="Yan W."/>
            <person name="Fan B."/>
            <person name="Jiang Y."/>
            <person name="Adhikari A."/>
            <person name="Zheng C.-J."/>
            <person name="Schuster L."/>
            <person name="Cowan T.M."/>
            <person name="Smanski M.J."/>
            <person name="Chevrette M.G."/>
            <person name="De Carvalho L.P.S."/>
            <person name="Shen B."/>
        </authorList>
    </citation>
    <scope>NUCLEOTIDE SEQUENCE [LARGE SCALE GENOMIC DNA]</scope>
    <source>
        <strain evidence="1 2">NPDC049639</strain>
    </source>
</reference>
<evidence type="ECO:0000313" key="1">
    <source>
        <dbReference type="EMBL" id="MFI7585712.1"/>
    </source>
</evidence>
<name>A0ABW8AI85_9ACTN</name>
<dbReference type="EMBL" id="JBITLV010000001">
    <property type="protein sequence ID" value="MFI7585712.1"/>
    <property type="molecule type" value="Genomic_DNA"/>
</dbReference>
<proteinExistence type="predicted"/>